<dbReference type="OrthoDB" id="429233at2759"/>
<reference evidence="2" key="1">
    <citation type="submission" date="2021-02" db="EMBL/GenBank/DDBJ databases">
        <authorList>
            <person name="Dougan E. K."/>
            <person name="Rhodes N."/>
            <person name="Thang M."/>
            <person name="Chan C."/>
        </authorList>
    </citation>
    <scope>NUCLEOTIDE SEQUENCE</scope>
</reference>
<protein>
    <submittedName>
        <fullName evidence="2">Uncharacterized protein</fullName>
    </submittedName>
</protein>
<keyword evidence="3" id="KW-1185">Reference proteome</keyword>
<feature type="chain" id="PRO_5032343521" evidence="1">
    <location>
        <begin position="20"/>
        <end position="558"/>
    </location>
</feature>
<keyword evidence="1" id="KW-0732">Signal</keyword>
<dbReference type="Proteomes" id="UP000604046">
    <property type="component" value="Unassembled WGS sequence"/>
</dbReference>
<name>A0A812QQ58_9DINO</name>
<organism evidence="2 3">
    <name type="scientific">Symbiodinium natans</name>
    <dbReference type="NCBI Taxonomy" id="878477"/>
    <lineage>
        <taxon>Eukaryota</taxon>
        <taxon>Sar</taxon>
        <taxon>Alveolata</taxon>
        <taxon>Dinophyceae</taxon>
        <taxon>Suessiales</taxon>
        <taxon>Symbiodiniaceae</taxon>
        <taxon>Symbiodinium</taxon>
    </lineage>
</organism>
<gene>
    <name evidence="2" type="ORF">SNAT2548_LOCUS21700</name>
</gene>
<dbReference type="EMBL" id="CAJNDS010002260">
    <property type="protein sequence ID" value="CAE7398561.1"/>
    <property type="molecule type" value="Genomic_DNA"/>
</dbReference>
<dbReference type="InterPro" id="IPR021838">
    <property type="entry name" value="DUF3431"/>
</dbReference>
<evidence type="ECO:0000313" key="3">
    <source>
        <dbReference type="Proteomes" id="UP000604046"/>
    </source>
</evidence>
<sequence length="558" mass="61708">MRRSASVLGAIGLAGAAAASEDSISCDSGERFRLLEPLRGVASPGSCSWQPVEGASFLPGYAGGAPVAAGSLATAKAHCELLGSSCSGITWQPCRWNSVMLYSLREEAEPKVSPQGEISWLKLCGAVESGDDGWQEPPGPPGVEQCAEGFQALRVAAEEFYDSGVVNVNLLINMGNVLRAAASSGGWHHIAAHCVPAVLQTLLLRLEERFFIDHTEQSSLEETYFDILHHLLSIGDSHVVVAETARWPLRRGWNRIQGLRRRLQSPVETGEGQSVDFVLCFCSVARSPGGGYPAVEDELGWLAELLAPEADLHRNSTRIYVKEKCGDAAAPGAEESLRPALLPFAHVVEVVRVDDELRADDATAYLHHLAGSNYDDLAAWTFFLHADAPEHVHPFRLLEEVLAAARSGMLQEDTFPFLYLSHNYLDLGTSLHTWDNFASPRLWRRIFGSTLAPPREAVKGYCCVQFLVPRRRALLRAREWYAAALSYFASAASYFDLFPWSRLVTWQDLTCRTPAQLWMPWWHVVFGEELACPERHQDPRLPLFVQLRSIPPDRIHCC</sequence>
<accession>A0A812QQ58</accession>
<comment type="caution">
    <text evidence="2">The sequence shown here is derived from an EMBL/GenBank/DDBJ whole genome shotgun (WGS) entry which is preliminary data.</text>
</comment>
<evidence type="ECO:0000256" key="1">
    <source>
        <dbReference type="SAM" id="SignalP"/>
    </source>
</evidence>
<dbReference type="AlphaFoldDB" id="A0A812QQ58"/>
<proteinExistence type="predicted"/>
<evidence type="ECO:0000313" key="2">
    <source>
        <dbReference type="EMBL" id="CAE7398561.1"/>
    </source>
</evidence>
<dbReference type="Pfam" id="PF11913">
    <property type="entry name" value="DUF3431"/>
    <property type="match status" value="1"/>
</dbReference>
<feature type="signal peptide" evidence="1">
    <location>
        <begin position="1"/>
        <end position="19"/>
    </location>
</feature>